<evidence type="ECO:0000313" key="2">
    <source>
        <dbReference type="Proteomes" id="UP000245783"/>
    </source>
</evidence>
<proteinExistence type="predicted"/>
<dbReference type="GeneID" id="37032398"/>
<dbReference type="AlphaFoldDB" id="A0A316VXQ1"/>
<reference evidence="1 2" key="1">
    <citation type="journal article" date="2018" name="Mol. Biol. Evol.">
        <title>Broad Genomic Sampling Reveals a Smut Pathogenic Ancestry of the Fungal Clade Ustilaginomycotina.</title>
        <authorList>
            <person name="Kijpornyongpan T."/>
            <person name="Mondo S.J."/>
            <person name="Barry K."/>
            <person name="Sandor L."/>
            <person name="Lee J."/>
            <person name="Lipzen A."/>
            <person name="Pangilinan J."/>
            <person name="LaButti K."/>
            <person name="Hainaut M."/>
            <person name="Henrissat B."/>
            <person name="Grigoriev I.V."/>
            <person name="Spatafora J.W."/>
            <person name="Aime M.C."/>
        </authorList>
    </citation>
    <scope>NUCLEOTIDE SEQUENCE [LARGE SCALE GENOMIC DNA]</scope>
    <source>
        <strain evidence="1 2">MCA 4658</strain>
    </source>
</reference>
<keyword evidence="2" id="KW-1185">Reference proteome</keyword>
<accession>A0A316VXQ1</accession>
<dbReference type="EMBL" id="KZ819389">
    <property type="protein sequence ID" value="PWN41678.1"/>
    <property type="molecule type" value="Genomic_DNA"/>
</dbReference>
<protein>
    <submittedName>
        <fullName evidence="1">Uncharacterized protein</fullName>
    </submittedName>
</protein>
<dbReference type="RefSeq" id="XP_025368838.1">
    <property type="nucleotide sequence ID" value="XM_025510528.1"/>
</dbReference>
<evidence type="ECO:0000313" key="1">
    <source>
        <dbReference type="EMBL" id="PWN41678.1"/>
    </source>
</evidence>
<dbReference type="InParanoid" id="A0A316VXQ1"/>
<sequence length="82" mass="9039">MARVMASRHPQKGVGWLVWGVATQSRCSLICSCSYLAVTQSRVHRPHGRARLPSFAAASYSRPRATHSRELRLLCCKAATDA</sequence>
<name>A0A316VXQ1_9BASI</name>
<gene>
    <name evidence="1" type="ORF">IE81DRAFT_160170</name>
</gene>
<organism evidence="1 2">
    <name type="scientific">Ceraceosorus guamensis</name>
    <dbReference type="NCBI Taxonomy" id="1522189"/>
    <lineage>
        <taxon>Eukaryota</taxon>
        <taxon>Fungi</taxon>
        <taxon>Dikarya</taxon>
        <taxon>Basidiomycota</taxon>
        <taxon>Ustilaginomycotina</taxon>
        <taxon>Exobasidiomycetes</taxon>
        <taxon>Ceraceosorales</taxon>
        <taxon>Ceraceosoraceae</taxon>
        <taxon>Ceraceosorus</taxon>
    </lineage>
</organism>
<dbReference type="Proteomes" id="UP000245783">
    <property type="component" value="Unassembled WGS sequence"/>
</dbReference>